<sequence length="361" mass="42904">MTNIFSDELFCIIFDFLDNVSDLENLMLSCRRFLELVRNHNKLWRLRVSVTKDVRANLHRLSTSFLGSQSNLKEMINIFLADQSPVCDFVEEELLKNVFHPRMNSNFPLQYFAKEVLRHFRMHKIVREWKQEKSLLHGVVLLSQWFNVGQKHVTDFREIDHILREIVHHVKQQQLNEEKKMEPADAKTDLSTQTEAEKMFAIINQVLFEKMRLFSHERRSVYSFTIFDIIEVLRGHSQGRVCSPFILAIIYYEVAKRIGIPCELIYSFRKFRKFCKNRTDPHSLLLRWREFSNKENEAHKTQKFIDPFTGAAVQPLNSFRSYTEVSYKLFLKGVLYDCWISVQKSNAHEDLRQLVYAINSK</sequence>
<accession>A0A8J2R7B5</accession>
<dbReference type="OrthoDB" id="28868at2759"/>
<organism evidence="2 3">
    <name type="scientific">Daphnia galeata</name>
    <dbReference type="NCBI Taxonomy" id="27404"/>
    <lineage>
        <taxon>Eukaryota</taxon>
        <taxon>Metazoa</taxon>
        <taxon>Ecdysozoa</taxon>
        <taxon>Arthropoda</taxon>
        <taxon>Crustacea</taxon>
        <taxon>Branchiopoda</taxon>
        <taxon>Diplostraca</taxon>
        <taxon>Cladocera</taxon>
        <taxon>Anomopoda</taxon>
        <taxon>Daphniidae</taxon>
        <taxon>Daphnia</taxon>
    </lineage>
</organism>
<dbReference type="Pfam" id="PF13369">
    <property type="entry name" value="Transglut_core2"/>
    <property type="match status" value="1"/>
</dbReference>
<keyword evidence="3" id="KW-1185">Reference proteome</keyword>
<reference evidence="2" key="1">
    <citation type="submission" date="2021-11" db="EMBL/GenBank/DDBJ databases">
        <authorList>
            <person name="Schell T."/>
        </authorList>
    </citation>
    <scope>NUCLEOTIDE SEQUENCE</scope>
    <source>
        <strain evidence="2">M5</strain>
    </source>
</reference>
<dbReference type="InterPro" id="IPR032698">
    <property type="entry name" value="SirB1_N"/>
</dbReference>
<dbReference type="AlphaFoldDB" id="A0A8J2R7B5"/>
<dbReference type="Proteomes" id="UP000789390">
    <property type="component" value="Unassembled WGS sequence"/>
</dbReference>
<evidence type="ECO:0000313" key="2">
    <source>
        <dbReference type="EMBL" id="CAH0098334.1"/>
    </source>
</evidence>
<gene>
    <name evidence="2" type="ORF">DGAL_LOCUS383</name>
</gene>
<evidence type="ECO:0000259" key="1">
    <source>
        <dbReference type="Pfam" id="PF13369"/>
    </source>
</evidence>
<evidence type="ECO:0000313" key="3">
    <source>
        <dbReference type="Proteomes" id="UP000789390"/>
    </source>
</evidence>
<proteinExistence type="predicted"/>
<feature type="domain" description="Protein SirB1 N-terminal" evidence="1">
    <location>
        <begin position="186"/>
        <end position="312"/>
    </location>
</feature>
<dbReference type="PANTHER" id="PTHR31350">
    <property type="entry name" value="SI:DKEY-261L7.2"/>
    <property type="match status" value="1"/>
</dbReference>
<comment type="caution">
    <text evidence="2">The sequence shown here is derived from an EMBL/GenBank/DDBJ whole genome shotgun (WGS) entry which is preliminary data.</text>
</comment>
<protein>
    <recommendedName>
        <fullName evidence="1">Protein SirB1 N-terminal domain-containing protein</fullName>
    </recommendedName>
</protein>
<dbReference type="PANTHER" id="PTHR31350:SF21">
    <property type="entry name" value="F-BOX ONLY PROTEIN 21"/>
    <property type="match status" value="1"/>
</dbReference>
<name>A0A8J2R7B5_9CRUS</name>
<dbReference type="InterPro" id="IPR036047">
    <property type="entry name" value="F-box-like_dom_sf"/>
</dbReference>
<dbReference type="SUPFAM" id="SSF81383">
    <property type="entry name" value="F-box domain"/>
    <property type="match status" value="1"/>
</dbReference>
<dbReference type="EMBL" id="CAKKLH010000002">
    <property type="protein sequence ID" value="CAH0098334.1"/>
    <property type="molecule type" value="Genomic_DNA"/>
</dbReference>